<organism evidence="7 8">
    <name type="scientific">Plectus sambesii</name>
    <dbReference type="NCBI Taxonomy" id="2011161"/>
    <lineage>
        <taxon>Eukaryota</taxon>
        <taxon>Metazoa</taxon>
        <taxon>Ecdysozoa</taxon>
        <taxon>Nematoda</taxon>
        <taxon>Chromadorea</taxon>
        <taxon>Plectida</taxon>
        <taxon>Plectina</taxon>
        <taxon>Plectoidea</taxon>
        <taxon>Plectidae</taxon>
        <taxon>Plectus</taxon>
    </lineage>
</organism>
<keyword evidence="4 5" id="KW-0472">Membrane</keyword>
<evidence type="ECO:0000256" key="1">
    <source>
        <dbReference type="ARBA" id="ARBA00004370"/>
    </source>
</evidence>
<dbReference type="InterPro" id="IPR017452">
    <property type="entry name" value="GPCR_Rhodpsn_7TM"/>
</dbReference>
<dbReference type="AlphaFoldDB" id="A0A914W344"/>
<evidence type="ECO:0000256" key="4">
    <source>
        <dbReference type="ARBA" id="ARBA00023136"/>
    </source>
</evidence>
<feature type="transmembrane region" description="Helical" evidence="5">
    <location>
        <begin position="49"/>
        <end position="67"/>
    </location>
</feature>
<dbReference type="PANTHER" id="PTHR24224">
    <property type="entry name" value="CARDIOACCELERATORY PEPTIDE RECEPTOR-RELATED"/>
    <property type="match status" value="1"/>
</dbReference>
<dbReference type="Gene3D" id="1.20.1070.10">
    <property type="entry name" value="Rhodopsin 7-helix transmembrane proteins"/>
    <property type="match status" value="1"/>
</dbReference>
<feature type="domain" description="G-protein coupled receptors family 1 profile" evidence="6">
    <location>
        <begin position="21"/>
        <end position="145"/>
    </location>
</feature>
<dbReference type="PANTHER" id="PTHR24224:SF37">
    <property type="entry name" value="G-PROTEIN COUPLED RECEPTORS FAMILY 1 PROFILE DOMAIN-CONTAINING PROTEIN"/>
    <property type="match status" value="1"/>
</dbReference>
<sequence length="261" mass="30011">MAIPLLSLLFSICLFAASIVGVFLNVYVLRRLRRFAHLEPNRFEYGCGLPLMVMAIADLIALVVFLLNMFSTFLLRLLADYFVLQSCFCKLQLYLTHVTTNVSMWCWVLMSAMRYIAVYHPFLHLRVWVLPRRGVQLIVLMSLLLNPRASKPRSTVLKWLAITLVDLLLNAPDNILRLAIMFADPNAPVWKWYMPARVIAQICYFGQYGFNAIYLSVVVYNRYAGVIDRFLSAPFFACTCYLMLPATMKQRIGDVKITRCA</sequence>
<keyword evidence="3 5" id="KW-1133">Transmembrane helix</keyword>
<feature type="transmembrane region" description="Helical" evidence="5">
    <location>
        <begin position="198"/>
        <end position="220"/>
    </location>
</feature>
<dbReference type="SUPFAM" id="SSF81321">
    <property type="entry name" value="Family A G protein-coupled receptor-like"/>
    <property type="match status" value="1"/>
</dbReference>
<name>A0A914W344_9BILA</name>
<protein>
    <submittedName>
        <fullName evidence="8">G-protein coupled receptors family 1 profile domain-containing protein</fullName>
    </submittedName>
</protein>
<evidence type="ECO:0000256" key="3">
    <source>
        <dbReference type="ARBA" id="ARBA00022989"/>
    </source>
</evidence>
<dbReference type="Proteomes" id="UP000887566">
    <property type="component" value="Unplaced"/>
</dbReference>
<accession>A0A914W344</accession>
<comment type="subcellular location">
    <subcellularLocation>
        <location evidence="1">Membrane</location>
    </subcellularLocation>
</comment>
<evidence type="ECO:0000313" key="8">
    <source>
        <dbReference type="WBParaSite" id="PSAMB.scaffold3026size19969.g20063.t1"/>
    </source>
</evidence>
<evidence type="ECO:0000256" key="2">
    <source>
        <dbReference type="ARBA" id="ARBA00022692"/>
    </source>
</evidence>
<keyword evidence="7" id="KW-1185">Reference proteome</keyword>
<feature type="transmembrane region" description="Helical" evidence="5">
    <location>
        <begin position="102"/>
        <end position="122"/>
    </location>
</feature>
<feature type="transmembrane region" description="Helical" evidence="5">
    <location>
        <begin position="226"/>
        <end position="244"/>
    </location>
</feature>
<evidence type="ECO:0000256" key="5">
    <source>
        <dbReference type="SAM" id="Phobius"/>
    </source>
</evidence>
<evidence type="ECO:0000313" key="7">
    <source>
        <dbReference type="Proteomes" id="UP000887566"/>
    </source>
</evidence>
<reference evidence="8" key="1">
    <citation type="submission" date="2022-11" db="UniProtKB">
        <authorList>
            <consortium name="WormBaseParasite"/>
        </authorList>
    </citation>
    <scope>IDENTIFICATION</scope>
</reference>
<proteinExistence type="predicted"/>
<keyword evidence="2 5" id="KW-0812">Transmembrane</keyword>
<dbReference type="WBParaSite" id="PSAMB.scaffold3026size19969.g20063.t1">
    <property type="protein sequence ID" value="PSAMB.scaffold3026size19969.g20063.t1"/>
    <property type="gene ID" value="PSAMB.scaffold3026size19969.g20063"/>
</dbReference>
<evidence type="ECO:0000259" key="6">
    <source>
        <dbReference type="PROSITE" id="PS50262"/>
    </source>
</evidence>
<dbReference type="PROSITE" id="PS50262">
    <property type="entry name" value="G_PROTEIN_RECEP_F1_2"/>
    <property type="match status" value="1"/>
</dbReference>
<dbReference type="GO" id="GO:0016020">
    <property type="term" value="C:membrane"/>
    <property type="evidence" value="ECO:0007669"/>
    <property type="project" value="UniProtKB-SubCell"/>
</dbReference>
<feature type="transmembrane region" description="Helical" evidence="5">
    <location>
        <begin position="6"/>
        <end position="28"/>
    </location>
</feature>
<dbReference type="InterPro" id="IPR052665">
    <property type="entry name" value="Neuropeptide-GPCR"/>
</dbReference>